<evidence type="ECO:0000256" key="1">
    <source>
        <dbReference type="SAM" id="SignalP"/>
    </source>
</evidence>
<gene>
    <name evidence="2" type="ORF">D7003_03500</name>
</gene>
<dbReference type="Proteomes" id="UP000273807">
    <property type="component" value="Unassembled WGS sequence"/>
</dbReference>
<dbReference type="EMBL" id="RBED01000068">
    <property type="protein sequence ID" value="RNL58576.1"/>
    <property type="molecule type" value="Genomic_DNA"/>
</dbReference>
<name>A0A3N0C676_9MICC</name>
<dbReference type="PROSITE" id="PS51257">
    <property type="entry name" value="PROKAR_LIPOPROTEIN"/>
    <property type="match status" value="1"/>
</dbReference>
<comment type="caution">
    <text evidence="2">The sequence shown here is derived from an EMBL/GenBank/DDBJ whole genome shotgun (WGS) entry which is preliminary data.</text>
</comment>
<evidence type="ECO:0008006" key="4">
    <source>
        <dbReference type="Google" id="ProtNLM"/>
    </source>
</evidence>
<dbReference type="AlphaFoldDB" id="A0A3N0C676"/>
<dbReference type="RefSeq" id="WP_123254093.1">
    <property type="nucleotide sequence ID" value="NZ_RBED01000068.1"/>
</dbReference>
<feature type="chain" id="PRO_5038664252" description="Hemophore-related protein" evidence="1">
    <location>
        <begin position="23"/>
        <end position="112"/>
    </location>
</feature>
<feature type="signal peptide" evidence="1">
    <location>
        <begin position="1"/>
        <end position="22"/>
    </location>
</feature>
<evidence type="ECO:0000313" key="3">
    <source>
        <dbReference type="Proteomes" id="UP000273807"/>
    </source>
</evidence>
<keyword evidence="1" id="KW-0732">Signal</keyword>
<evidence type="ECO:0000313" key="2">
    <source>
        <dbReference type="EMBL" id="RNL58576.1"/>
    </source>
</evidence>
<accession>A0A3N0C676</accession>
<keyword evidence="3" id="KW-1185">Reference proteome</keyword>
<organism evidence="2 3">
    <name type="scientific">Arthrobacter oryzae</name>
    <dbReference type="NCBI Taxonomy" id="409290"/>
    <lineage>
        <taxon>Bacteria</taxon>
        <taxon>Bacillati</taxon>
        <taxon>Actinomycetota</taxon>
        <taxon>Actinomycetes</taxon>
        <taxon>Micrococcales</taxon>
        <taxon>Micrococcaceae</taxon>
        <taxon>Arthrobacter</taxon>
    </lineage>
</organism>
<dbReference type="OrthoDB" id="4948992at2"/>
<protein>
    <recommendedName>
        <fullName evidence="4">Hemophore-related protein</fullName>
    </recommendedName>
</protein>
<proteinExistence type="predicted"/>
<sequence>MKKTLTVLIAAAALIGAAGCSAPQLSSEETCARINSVAAGQPASSDKYGTIRFANQIRPIAASSSDELKAPLQDILAYLDESTRDNPDAATLAELQAKYAAAGQTYTAVCSQ</sequence>
<reference evidence="2 3" key="1">
    <citation type="submission" date="2018-10" db="EMBL/GenBank/DDBJ databases">
        <title>Genome sequencing of Arthrobacter oryzae TNB02.</title>
        <authorList>
            <person name="Cho Y.-J."/>
            <person name="Cho A."/>
            <person name="Kim O.-S."/>
        </authorList>
    </citation>
    <scope>NUCLEOTIDE SEQUENCE [LARGE SCALE GENOMIC DNA]</scope>
    <source>
        <strain evidence="2 3">TNB02</strain>
    </source>
</reference>